<evidence type="ECO:0000313" key="3">
    <source>
        <dbReference type="Proteomes" id="UP000321291"/>
    </source>
</evidence>
<keyword evidence="1" id="KW-1133">Transmembrane helix</keyword>
<feature type="transmembrane region" description="Helical" evidence="1">
    <location>
        <begin position="43"/>
        <end position="64"/>
    </location>
</feature>
<sequence length="86" mass="9748">MLVIALWLGDLCFGAVALACSVCEKQQPKILRGITHGAGPQGRFDYVIIWVMVVITMATLYYSIKWLIRPGEKNKEHIKRFILNEA</sequence>
<dbReference type="AlphaFoldDB" id="A0A5B8VTV8"/>
<dbReference type="EMBL" id="CP042434">
    <property type="protein sequence ID" value="QEC74352.1"/>
    <property type="molecule type" value="Genomic_DNA"/>
</dbReference>
<evidence type="ECO:0000256" key="1">
    <source>
        <dbReference type="SAM" id="Phobius"/>
    </source>
</evidence>
<organism evidence="2 3">
    <name type="scientific">Arachidicoccus ginsenosidivorans</name>
    <dbReference type="NCBI Taxonomy" id="496057"/>
    <lineage>
        <taxon>Bacteria</taxon>
        <taxon>Pseudomonadati</taxon>
        <taxon>Bacteroidota</taxon>
        <taxon>Chitinophagia</taxon>
        <taxon>Chitinophagales</taxon>
        <taxon>Chitinophagaceae</taxon>
        <taxon>Arachidicoccus</taxon>
    </lineage>
</organism>
<name>A0A5B8VTV8_9BACT</name>
<keyword evidence="1" id="KW-0812">Transmembrane</keyword>
<proteinExistence type="predicted"/>
<dbReference type="KEGG" id="agi:FSB73_18505"/>
<protein>
    <submittedName>
        <fullName evidence="2">Uncharacterized protein</fullName>
    </submittedName>
</protein>
<dbReference type="OrthoDB" id="678322at2"/>
<reference evidence="2 3" key="1">
    <citation type="journal article" date="2017" name="Int. J. Syst. Evol. Microbiol.">
        <title>Arachidicoccus ginsenosidivorans sp. nov., with ginsenoside-converting activity isolated from ginseng cultivating soil.</title>
        <authorList>
            <person name="Siddiqi M.Z."/>
            <person name="Aslam Z."/>
            <person name="Im W.T."/>
        </authorList>
    </citation>
    <scope>NUCLEOTIDE SEQUENCE [LARGE SCALE GENOMIC DNA]</scope>
    <source>
        <strain evidence="2 3">Gsoil 809</strain>
    </source>
</reference>
<evidence type="ECO:0000313" key="2">
    <source>
        <dbReference type="EMBL" id="QEC74352.1"/>
    </source>
</evidence>
<keyword evidence="3" id="KW-1185">Reference proteome</keyword>
<gene>
    <name evidence="2" type="ORF">FSB73_18505</name>
</gene>
<dbReference type="Proteomes" id="UP000321291">
    <property type="component" value="Chromosome"/>
</dbReference>
<keyword evidence="1" id="KW-0472">Membrane</keyword>
<accession>A0A5B8VTV8</accession>